<evidence type="ECO:0000256" key="5">
    <source>
        <dbReference type="ARBA" id="ARBA00022679"/>
    </source>
</evidence>
<evidence type="ECO:0000313" key="14">
    <source>
        <dbReference type="Proteomes" id="UP000183832"/>
    </source>
</evidence>
<protein>
    <recommendedName>
        <fullName evidence="4">adenosine kinase</fullName>
        <ecNumber evidence="4">2.7.1.20</ecNumber>
    </recommendedName>
</protein>
<feature type="active site" description="Proton acceptor" evidence="10">
    <location>
        <position position="1335"/>
    </location>
</feature>
<evidence type="ECO:0000256" key="4">
    <source>
        <dbReference type="ARBA" id="ARBA00012119"/>
    </source>
</evidence>
<dbReference type="OrthoDB" id="6354723at2759"/>
<dbReference type="Proteomes" id="UP000183832">
    <property type="component" value="Unassembled WGS sequence"/>
</dbReference>
<evidence type="ECO:0000256" key="6">
    <source>
        <dbReference type="ARBA" id="ARBA00022726"/>
    </source>
</evidence>
<dbReference type="UniPathway" id="UPA00588">
    <property type="reaction ID" value="UER00659"/>
</dbReference>
<dbReference type="SUPFAM" id="SSF48371">
    <property type="entry name" value="ARM repeat"/>
    <property type="match status" value="1"/>
</dbReference>
<dbReference type="EC" id="2.7.1.20" evidence="4"/>
<dbReference type="GO" id="GO:0006144">
    <property type="term" value="P:purine nucleobase metabolic process"/>
    <property type="evidence" value="ECO:0007669"/>
    <property type="project" value="TreeGrafter"/>
</dbReference>
<dbReference type="GO" id="GO:0004001">
    <property type="term" value="F:adenosine kinase activity"/>
    <property type="evidence" value="ECO:0007669"/>
    <property type="project" value="UniProtKB-EC"/>
</dbReference>
<dbReference type="InterPro" id="IPR029056">
    <property type="entry name" value="Ribokinase-like"/>
</dbReference>
<feature type="domain" description="DUF3730" evidence="12">
    <location>
        <begin position="431"/>
        <end position="630"/>
    </location>
</feature>
<reference evidence="13 14" key="1">
    <citation type="submission" date="2015-04" db="EMBL/GenBank/DDBJ databases">
        <authorList>
            <person name="Syromyatnikov M.Y."/>
            <person name="Popov V.N."/>
        </authorList>
    </citation>
    <scope>NUCLEOTIDE SEQUENCE [LARGE SCALE GENOMIC DNA]</scope>
</reference>
<dbReference type="Gene3D" id="3.30.1110.10">
    <property type="match status" value="1"/>
</dbReference>
<dbReference type="PROSITE" id="PS00584">
    <property type="entry name" value="PFKB_KINASES_2"/>
    <property type="match status" value="1"/>
</dbReference>
<dbReference type="EMBL" id="CVRI01000059">
    <property type="protein sequence ID" value="CRL03317.1"/>
    <property type="molecule type" value="Genomic_DNA"/>
</dbReference>
<dbReference type="InterPro" id="IPR001805">
    <property type="entry name" value="Adenokinase"/>
</dbReference>
<evidence type="ECO:0000256" key="10">
    <source>
        <dbReference type="PIRSR" id="PIRSR601805-1"/>
    </source>
</evidence>
<evidence type="ECO:0000256" key="3">
    <source>
        <dbReference type="ARBA" id="ARBA00010688"/>
    </source>
</evidence>
<evidence type="ECO:0000256" key="2">
    <source>
        <dbReference type="ARBA" id="ARBA00004801"/>
    </source>
</evidence>
<evidence type="ECO:0000256" key="8">
    <source>
        <dbReference type="ARBA" id="ARBA00022777"/>
    </source>
</evidence>
<keyword evidence="14" id="KW-1185">Reference proteome</keyword>
<dbReference type="Gene3D" id="3.40.1190.20">
    <property type="match status" value="1"/>
</dbReference>
<gene>
    <name evidence="13" type="primary">similar to Adenosine kinase</name>
    <name evidence="13" type="ORF">CLUMA_CG016502</name>
</gene>
<dbReference type="InterPro" id="IPR011611">
    <property type="entry name" value="PfkB_dom"/>
</dbReference>
<dbReference type="SUPFAM" id="SSF53613">
    <property type="entry name" value="Ribokinase-like"/>
    <property type="match status" value="1"/>
</dbReference>
<dbReference type="InterPro" id="IPR022542">
    <property type="entry name" value="FOCAD/RST1_DUF3730"/>
</dbReference>
<evidence type="ECO:0000259" key="11">
    <source>
        <dbReference type="Pfam" id="PF00294"/>
    </source>
</evidence>
<evidence type="ECO:0000256" key="9">
    <source>
        <dbReference type="ARBA" id="ARBA00022840"/>
    </source>
</evidence>
<name>A0A1J1ISW2_9DIPT</name>
<keyword evidence="7" id="KW-0547">Nucleotide-binding</keyword>
<dbReference type="CDD" id="cd01168">
    <property type="entry name" value="adenosine_kinase"/>
    <property type="match status" value="1"/>
</dbReference>
<evidence type="ECO:0000256" key="7">
    <source>
        <dbReference type="ARBA" id="ARBA00022741"/>
    </source>
</evidence>
<comment type="similarity">
    <text evidence="3">Belongs to the carbohydrate kinase PfkB family.</text>
</comment>
<dbReference type="PANTHER" id="PTHR45769">
    <property type="entry name" value="ADENOSINE KINASE"/>
    <property type="match status" value="1"/>
</dbReference>
<dbReference type="GO" id="GO:0006166">
    <property type="term" value="P:purine ribonucleoside salvage"/>
    <property type="evidence" value="ECO:0007669"/>
    <property type="project" value="UniProtKB-KW"/>
</dbReference>
<keyword evidence="6" id="KW-0660">Purine salvage</keyword>
<sequence>MNFPQNNSILSINNNFYKILLKIHENKRNNQSYTKEIEWIKEQLLNENRNFCENAVNVLIDANDNGFALNTLVSTLSRLPSTNFEIVADGIFKILLNDLKFPNYKCPFGILQKAHPLLFLIDGSVERMLYFSQKIIKVLSHSNSVIQSNVVEFLRPVLLMLFCNDQIYSELTEVWRNIKYSSIKYEIISMRRTTSTTSCLIFNSMVLTILETAEDEKMIEILLLLVLSTKHLVTFSINPTENFEVILKHTDKIIKQPETSNIILILLAEILQETSIFHMSKLIKIFEMLIIKGKLGHPIILNMILDGLIQVLAYPSFSKGNLNSVEHLVNFINNNKVNSNIRTSMATSEIIYSSFDLLNARDISFMLESKENFNFRSITTEEEKIFWTRNHLVLRGLFFDDSIGSNTWTLILINLVNIAKDDDKLKSSIIMPLLFKLSSSTNPQIKIQILKNIAQLGATTEIFNTFKALSAKGIYRSISIDLHLRLWRAEPRTYPFLHKALAEKSKTDEHDSDLEIVRAAAINEICDLKPQHGPDLVSIISEILNNSLESKDGEIQAALAINSITVLCQNHVISIMSTWKEINLKTKYEKRPRIVKSLCQFFAIVPSLKRTNLEYENFMKEILGKLWYMIQWGNIYEIKYALEALKSWKQELLTLDIIPDIYREGIKLPVTPQGMEACILDMEVPGECFVQLLTKVHEEAIGSVGDLMRHYIAFEVSEFRSGHYLVKEGQPEPMNYKNLSKQSILKPLIAFVIQQVTTEKAEKIMDISILIEAFKVLSYKYCRPLPPLNWCFLHDLLHKSALLKRECLHIASKQSTISGTSKRLIENFLVNLDKSNESDVEIVLDVLIDLCNGVTVDIFRTFCHYIFKDFKAKDYEKKIGKCLEHEKDVTNRENLTTMLSTYMMYNKPGEDLIRLIPSMFLENLINGMITENLISGDDRHDFFKTFHLIFSTSESFPKKKWIAEFLISMQNRFVEKDLLDDDKKKFLLDIFCVAVIAISGNFKIYTSHGDAIEKRYQMFPQSLYLVSKQRSFDDIIGCETSSAKLWVFGNALLDVTVQIKNDELLRKYNLERNGQKEVSSEKLNKIIGDAKDRNKILKFSLGGSGLNSTRILAAMGQLDVIFFGAIGEDQNGKVVKEILKRSMVNARLQQRKDVRTGTCLCLCQGEDRSLTAYVGAAMKVDKSFIEESIKSLSSSLPALYYIEGFFIPEKMHICRFLHEKYQNSKLITNLNAPYIVKTFPKDISWLTKKADIVFGNRDEFEELASMNGFETMEDLLTDLLNEYNKPNEQKKIIVVTDGANPVFFYEGNSSQIQSDLVNVPQVDANEIIDTTGAGDSFVAGFIYALMEGKTTRECIEVGCEISAKVIRVIGCNLPKV</sequence>
<keyword evidence="5" id="KW-0808">Transferase</keyword>
<evidence type="ECO:0000259" key="12">
    <source>
        <dbReference type="Pfam" id="PF12530"/>
    </source>
</evidence>
<dbReference type="GO" id="GO:0005634">
    <property type="term" value="C:nucleus"/>
    <property type="evidence" value="ECO:0007669"/>
    <property type="project" value="TreeGrafter"/>
</dbReference>
<evidence type="ECO:0000256" key="1">
    <source>
        <dbReference type="ARBA" id="ARBA00001946"/>
    </source>
</evidence>
<organism evidence="13 14">
    <name type="scientific">Clunio marinus</name>
    <dbReference type="NCBI Taxonomy" id="568069"/>
    <lineage>
        <taxon>Eukaryota</taxon>
        <taxon>Metazoa</taxon>
        <taxon>Ecdysozoa</taxon>
        <taxon>Arthropoda</taxon>
        <taxon>Hexapoda</taxon>
        <taxon>Insecta</taxon>
        <taxon>Pterygota</taxon>
        <taxon>Neoptera</taxon>
        <taxon>Endopterygota</taxon>
        <taxon>Diptera</taxon>
        <taxon>Nematocera</taxon>
        <taxon>Chironomoidea</taxon>
        <taxon>Chironomidae</taxon>
        <taxon>Clunio</taxon>
    </lineage>
</organism>
<comment type="cofactor">
    <cofactor evidence="1">
        <name>Mg(2+)</name>
        <dbReference type="ChEBI" id="CHEBI:18420"/>
    </cofactor>
</comment>
<comment type="pathway">
    <text evidence="2">Purine metabolism; AMP biosynthesis via salvage pathway; AMP from adenosine: step 1/1.</text>
</comment>
<dbReference type="Pfam" id="PF12530">
    <property type="entry name" value="DUF3730"/>
    <property type="match status" value="1"/>
</dbReference>
<proteinExistence type="inferred from homology"/>
<keyword evidence="8" id="KW-0418">Kinase</keyword>
<dbReference type="InterPro" id="IPR016024">
    <property type="entry name" value="ARM-type_fold"/>
</dbReference>
<dbReference type="Pfam" id="PF00294">
    <property type="entry name" value="PfkB"/>
    <property type="match status" value="1"/>
</dbReference>
<dbReference type="STRING" id="568069.A0A1J1ISW2"/>
<dbReference type="InterPro" id="IPR002173">
    <property type="entry name" value="Carboh/pur_kinase_PfkB_CS"/>
</dbReference>
<keyword evidence="9" id="KW-0067">ATP-binding</keyword>
<accession>A0A1J1ISW2</accession>
<dbReference type="GO" id="GO:0044209">
    <property type="term" value="P:AMP salvage"/>
    <property type="evidence" value="ECO:0007669"/>
    <property type="project" value="UniProtKB-UniPathway"/>
</dbReference>
<evidence type="ECO:0000313" key="13">
    <source>
        <dbReference type="EMBL" id="CRL03317.1"/>
    </source>
</evidence>
<dbReference type="GO" id="GO:0005524">
    <property type="term" value="F:ATP binding"/>
    <property type="evidence" value="ECO:0007669"/>
    <property type="project" value="UniProtKB-KW"/>
</dbReference>
<feature type="domain" description="Carbohydrate kinase PfkB" evidence="11">
    <location>
        <begin position="1091"/>
        <end position="1373"/>
    </location>
</feature>
<dbReference type="PANTHER" id="PTHR45769:SF5">
    <property type="entry name" value="ADENOSINE KINASE"/>
    <property type="match status" value="1"/>
</dbReference>
<dbReference type="GO" id="GO:0005829">
    <property type="term" value="C:cytosol"/>
    <property type="evidence" value="ECO:0007669"/>
    <property type="project" value="TreeGrafter"/>
</dbReference>